<organism evidence="3 4">
    <name type="scientific">Rotaria socialis</name>
    <dbReference type="NCBI Taxonomy" id="392032"/>
    <lineage>
        <taxon>Eukaryota</taxon>
        <taxon>Metazoa</taxon>
        <taxon>Spiralia</taxon>
        <taxon>Gnathifera</taxon>
        <taxon>Rotifera</taxon>
        <taxon>Eurotatoria</taxon>
        <taxon>Bdelloidea</taxon>
        <taxon>Philodinida</taxon>
        <taxon>Philodinidae</taxon>
        <taxon>Rotaria</taxon>
    </lineage>
</organism>
<feature type="non-terminal residue" evidence="3">
    <location>
        <position position="1"/>
    </location>
</feature>
<evidence type="ECO:0000256" key="1">
    <source>
        <dbReference type="SAM" id="MobiDB-lite"/>
    </source>
</evidence>
<feature type="compositionally biased region" description="Basic residues" evidence="1">
    <location>
        <begin position="134"/>
        <end position="149"/>
    </location>
</feature>
<evidence type="ECO:0000259" key="2">
    <source>
        <dbReference type="Pfam" id="PF07780"/>
    </source>
</evidence>
<dbReference type="Proteomes" id="UP000663873">
    <property type="component" value="Unassembled WGS sequence"/>
</dbReference>
<dbReference type="InterPro" id="IPR012920">
    <property type="entry name" value="rRNA_MeTfrase_SPB1-like_C"/>
</dbReference>
<evidence type="ECO:0000313" key="4">
    <source>
        <dbReference type="Proteomes" id="UP000663873"/>
    </source>
</evidence>
<reference evidence="3" key="1">
    <citation type="submission" date="2021-02" db="EMBL/GenBank/DDBJ databases">
        <authorList>
            <person name="Nowell W R."/>
        </authorList>
    </citation>
    <scope>NUCLEOTIDE SEQUENCE</scope>
</reference>
<dbReference type="GO" id="GO:0008168">
    <property type="term" value="F:methyltransferase activity"/>
    <property type="evidence" value="ECO:0007669"/>
    <property type="project" value="InterPro"/>
</dbReference>
<protein>
    <recommendedName>
        <fullName evidence="2">Ribosomal RNA methyltransferase SPB1-like C-terminal domain-containing protein</fullName>
    </recommendedName>
</protein>
<gene>
    <name evidence="3" type="ORF">UJA718_LOCUS4961</name>
</gene>
<dbReference type="GO" id="GO:0006364">
    <property type="term" value="P:rRNA processing"/>
    <property type="evidence" value="ECO:0007669"/>
    <property type="project" value="InterPro"/>
</dbReference>
<feature type="compositionally biased region" description="Basic and acidic residues" evidence="1">
    <location>
        <begin position="123"/>
        <end position="133"/>
    </location>
</feature>
<dbReference type="AlphaFoldDB" id="A0A819ZJ91"/>
<sequence>KPSKSILKTKKDNDSSESEDDAKPKKSKRPLNDNEFEEVPIDQPMKRIHLDADDLALGHVIAQSRRNREQVLDHSYNRFMGYGDIDGLPKWFIEEEKQHCRASLPVTKELVERYKAKMREIDQRPTKKVAEAKGRKKRRELRKLDKVKKKAEPLLENPDLDDKERNKQIKDLYRKYGVIGQKKPDIKYVVAKKSTGGGARPSGAKGPYKVVDKRLKKDKRAAKSRGKANKNKQSNRKGHKQQKGAKTNNRKKRS</sequence>
<dbReference type="Pfam" id="PF07780">
    <property type="entry name" value="Spb1_C"/>
    <property type="match status" value="1"/>
</dbReference>
<feature type="compositionally biased region" description="Basic residues" evidence="1">
    <location>
        <begin position="216"/>
        <end position="254"/>
    </location>
</feature>
<keyword evidence="4" id="KW-1185">Reference proteome</keyword>
<feature type="region of interest" description="Disordered" evidence="1">
    <location>
        <begin position="1"/>
        <end position="45"/>
    </location>
</feature>
<name>A0A819ZJ91_9BILA</name>
<accession>A0A819ZJ91</accession>
<dbReference type="EMBL" id="CAJOBP010000416">
    <property type="protein sequence ID" value="CAF4175319.1"/>
    <property type="molecule type" value="Genomic_DNA"/>
</dbReference>
<feature type="domain" description="Ribosomal RNA methyltransferase SPB1-like C-terminal" evidence="2">
    <location>
        <begin position="14"/>
        <end position="225"/>
    </location>
</feature>
<comment type="caution">
    <text evidence="3">The sequence shown here is derived from an EMBL/GenBank/DDBJ whole genome shotgun (WGS) entry which is preliminary data.</text>
</comment>
<evidence type="ECO:0000313" key="3">
    <source>
        <dbReference type="EMBL" id="CAF4175319.1"/>
    </source>
</evidence>
<feature type="region of interest" description="Disordered" evidence="1">
    <location>
        <begin position="123"/>
        <end position="166"/>
    </location>
</feature>
<feature type="region of interest" description="Disordered" evidence="1">
    <location>
        <begin position="193"/>
        <end position="254"/>
    </location>
</feature>
<dbReference type="GO" id="GO:0005634">
    <property type="term" value="C:nucleus"/>
    <property type="evidence" value="ECO:0007669"/>
    <property type="project" value="InterPro"/>
</dbReference>
<proteinExistence type="predicted"/>